<reference evidence="2 3" key="1">
    <citation type="submission" date="2021-01" db="EMBL/GenBank/DDBJ databases">
        <title>Genome sequencing of Micromonospora fiedleri MG-37.</title>
        <authorList>
            <person name="Moreland P.E.J."/>
            <person name="Stach J.E.M."/>
        </authorList>
    </citation>
    <scope>NUCLEOTIDE SEQUENCE [LARGE SCALE GENOMIC DNA]</scope>
    <source>
        <strain evidence="2 3">MG-37</strain>
    </source>
</reference>
<organism evidence="2 3">
    <name type="scientific">Micromonospora fiedleri</name>
    <dbReference type="NCBI Taxonomy" id="1157498"/>
    <lineage>
        <taxon>Bacteria</taxon>
        <taxon>Bacillati</taxon>
        <taxon>Actinomycetota</taxon>
        <taxon>Actinomycetes</taxon>
        <taxon>Micromonosporales</taxon>
        <taxon>Micromonosporaceae</taxon>
        <taxon>Micromonospora</taxon>
    </lineage>
</organism>
<keyword evidence="1" id="KW-0472">Membrane</keyword>
<dbReference type="RefSeq" id="WP_203224379.1">
    <property type="nucleotide sequence ID" value="NZ_JAETXL010000015.1"/>
</dbReference>
<protein>
    <submittedName>
        <fullName evidence="2">Uncharacterized protein</fullName>
    </submittedName>
</protein>
<keyword evidence="1" id="KW-1133">Transmembrane helix</keyword>
<keyword evidence="1" id="KW-0812">Transmembrane</keyword>
<sequence>MANVLLVILAIYTIGISLLFRACRPRFKEQGRQMLAMRSVQSVAAQRDGLHTAVAVVAGASTISFRVPHDAAPQIEALIRDLVLGTHPAVRQ</sequence>
<feature type="transmembrane region" description="Helical" evidence="1">
    <location>
        <begin position="6"/>
        <end position="23"/>
    </location>
</feature>
<dbReference type="Proteomes" id="UP000661193">
    <property type="component" value="Unassembled WGS sequence"/>
</dbReference>
<gene>
    <name evidence="2" type="ORF">JMF97_28710</name>
</gene>
<evidence type="ECO:0000256" key="1">
    <source>
        <dbReference type="SAM" id="Phobius"/>
    </source>
</evidence>
<comment type="caution">
    <text evidence="2">The sequence shown here is derived from an EMBL/GenBank/DDBJ whole genome shotgun (WGS) entry which is preliminary data.</text>
</comment>
<keyword evidence="3" id="KW-1185">Reference proteome</keyword>
<proteinExistence type="predicted"/>
<evidence type="ECO:0000313" key="3">
    <source>
        <dbReference type="Proteomes" id="UP000661193"/>
    </source>
</evidence>
<dbReference type="EMBL" id="JAETXL010000015">
    <property type="protein sequence ID" value="MBL6280150.1"/>
    <property type="molecule type" value="Genomic_DNA"/>
</dbReference>
<evidence type="ECO:0000313" key="2">
    <source>
        <dbReference type="EMBL" id="MBL6280150.1"/>
    </source>
</evidence>
<accession>A0ABS1UZ16</accession>
<name>A0ABS1UZ16_9ACTN</name>